<dbReference type="InterPro" id="IPR000477">
    <property type="entry name" value="RT_dom"/>
</dbReference>
<evidence type="ECO:0000256" key="2">
    <source>
        <dbReference type="ARBA" id="ARBA00023268"/>
    </source>
</evidence>
<feature type="domain" description="Reverse transcriptase" evidence="3">
    <location>
        <begin position="2"/>
        <end position="83"/>
    </location>
</feature>
<dbReference type="FunFam" id="3.30.70.270:FF:000020">
    <property type="entry name" value="Transposon Tf2-6 polyprotein-like Protein"/>
    <property type="match status" value="1"/>
</dbReference>
<dbReference type="InterPro" id="IPR036397">
    <property type="entry name" value="RNaseH_sf"/>
</dbReference>
<dbReference type="CDD" id="cd09274">
    <property type="entry name" value="RNase_HI_RT_Ty3"/>
    <property type="match status" value="1"/>
</dbReference>
<dbReference type="AlphaFoldDB" id="A0A914Z536"/>
<evidence type="ECO:0000256" key="1">
    <source>
        <dbReference type="ARBA" id="ARBA00012493"/>
    </source>
</evidence>
<dbReference type="EC" id="2.7.7.49" evidence="1"/>
<organism evidence="5 6">
    <name type="scientific">Panagrolaimus superbus</name>
    <dbReference type="NCBI Taxonomy" id="310955"/>
    <lineage>
        <taxon>Eukaryota</taxon>
        <taxon>Metazoa</taxon>
        <taxon>Ecdysozoa</taxon>
        <taxon>Nematoda</taxon>
        <taxon>Chromadorea</taxon>
        <taxon>Rhabditida</taxon>
        <taxon>Tylenchina</taxon>
        <taxon>Panagrolaimomorpha</taxon>
        <taxon>Panagrolaimoidea</taxon>
        <taxon>Panagrolaimidae</taxon>
        <taxon>Panagrolaimus</taxon>
    </lineage>
</organism>
<dbReference type="Pfam" id="PF00078">
    <property type="entry name" value="RVT_1"/>
    <property type="match status" value="1"/>
</dbReference>
<dbReference type="WBParaSite" id="PSU_v2.g7794.t1">
    <property type="protein sequence ID" value="PSU_v2.g7794.t1"/>
    <property type="gene ID" value="PSU_v2.g7794"/>
</dbReference>
<dbReference type="InterPro" id="IPR041577">
    <property type="entry name" value="RT_RNaseH_2"/>
</dbReference>
<dbReference type="GO" id="GO:0003964">
    <property type="term" value="F:RNA-directed DNA polymerase activity"/>
    <property type="evidence" value="ECO:0007669"/>
    <property type="project" value="UniProtKB-EC"/>
</dbReference>
<dbReference type="Pfam" id="PF17919">
    <property type="entry name" value="RT_RNaseH_2"/>
    <property type="match status" value="1"/>
</dbReference>
<dbReference type="SUPFAM" id="SSF56672">
    <property type="entry name" value="DNA/RNA polymerases"/>
    <property type="match status" value="1"/>
</dbReference>
<accession>A0A914Z536</accession>
<name>A0A914Z536_9BILA</name>
<feature type="domain" description="Reverse transcriptase/retrotransposon-derived protein RNase H-like" evidence="4">
    <location>
        <begin position="192"/>
        <end position="291"/>
    </location>
</feature>
<dbReference type="Proteomes" id="UP000887577">
    <property type="component" value="Unplaced"/>
</dbReference>
<dbReference type="GO" id="GO:0003676">
    <property type="term" value="F:nucleic acid binding"/>
    <property type="evidence" value="ECO:0007669"/>
    <property type="project" value="InterPro"/>
</dbReference>
<dbReference type="InterPro" id="IPR043128">
    <property type="entry name" value="Rev_trsase/Diguanyl_cyclase"/>
</dbReference>
<protein>
    <recommendedName>
        <fullName evidence="1">RNA-directed DNA polymerase</fullName>
        <ecNumber evidence="1">2.7.7.49</ecNumber>
    </recommendedName>
</protein>
<dbReference type="Gene3D" id="3.30.70.270">
    <property type="match status" value="2"/>
</dbReference>
<evidence type="ECO:0000313" key="6">
    <source>
        <dbReference type="WBParaSite" id="PSU_v2.g7794.t1"/>
    </source>
</evidence>
<proteinExistence type="predicted"/>
<dbReference type="PANTHER" id="PTHR37984:SF5">
    <property type="entry name" value="PROTEIN NYNRIN-LIKE"/>
    <property type="match status" value="1"/>
</dbReference>
<dbReference type="Gene3D" id="3.30.420.10">
    <property type="entry name" value="Ribonuclease H-like superfamily/Ribonuclease H"/>
    <property type="match status" value="1"/>
</dbReference>
<evidence type="ECO:0000313" key="5">
    <source>
        <dbReference type="Proteomes" id="UP000887577"/>
    </source>
</evidence>
<keyword evidence="5" id="KW-1185">Reference proteome</keyword>
<evidence type="ECO:0000259" key="3">
    <source>
        <dbReference type="Pfam" id="PF00078"/>
    </source>
</evidence>
<dbReference type="InterPro" id="IPR050951">
    <property type="entry name" value="Retrovirus_Pol_polyprotein"/>
</dbReference>
<keyword evidence="2" id="KW-0511">Multifunctional enzyme</keyword>
<evidence type="ECO:0000259" key="4">
    <source>
        <dbReference type="Pfam" id="PF17919"/>
    </source>
</evidence>
<dbReference type="PANTHER" id="PTHR37984">
    <property type="entry name" value="PROTEIN CBG26694"/>
    <property type="match status" value="1"/>
</dbReference>
<dbReference type="InterPro" id="IPR043502">
    <property type="entry name" value="DNA/RNA_pol_sf"/>
</dbReference>
<sequence length="377" mass="43237">MVKKADKKSWRMAIDYRRLNTETKKQANFLPLITDIVDKVAGKTIYSTFDLQSGFHQIKVREQDIEKTAFVVTSGVYEFVRMPFENEEQHLQDVEEILITIERNGLKLRIDKCYFGMEEIKYLGFLISKEGIRPDPANIEKVKNFTRPTSLTQVRSFIGATSYFRRFIPNFAKIMSPLYDLTTKGENVKENWKDEHETAFKAIIQKLVEAPVLAPPKFGKPFEMETDASKEAFAACLLQRDDNGQLHPISFFSRKMNKHERNYSSIELEALGVVAGLKEFRPYIEGSGTTIIRTDSSGVCSLMKNKNLQGRLAKFQLAIQAFDITFTHRAGKENQFCDYMSRYPINAVTLRSGKTLASSIPLATMIAEQRKQYPDIF</sequence>
<reference evidence="6" key="1">
    <citation type="submission" date="2022-11" db="UniProtKB">
        <authorList>
            <consortium name="WormBaseParasite"/>
        </authorList>
    </citation>
    <scope>IDENTIFICATION</scope>
</reference>
<dbReference type="CDD" id="cd01647">
    <property type="entry name" value="RT_LTR"/>
    <property type="match status" value="1"/>
</dbReference>